<proteinExistence type="predicted"/>
<dbReference type="EnsemblPlants" id="AUR62002316-RA">
    <property type="protein sequence ID" value="AUR62002316-RA:cds"/>
    <property type="gene ID" value="AUR62002316"/>
</dbReference>
<dbReference type="Proteomes" id="UP000596660">
    <property type="component" value="Unplaced"/>
</dbReference>
<dbReference type="Gene3D" id="2.130.10.10">
    <property type="entry name" value="YVTN repeat-like/Quinoprotein amine dehydrogenase"/>
    <property type="match status" value="1"/>
</dbReference>
<organism evidence="3 4">
    <name type="scientific">Chenopodium quinoa</name>
    <name type="common">Quinoa</name>
    <dbReference type="NCBI Taxonomy" id="63459"/>
    <lineage>
        <taxon>Eukaryota</taxon>
        <taxon>Viridiplantae</taxon>
        <taxon>Streptophyta</taxon>
        <taxon>Embryophyta</taxon>
        <taxon>Tracheophyta</taxon>
        <taxon>Spermatophyta</taxon>
        <taxon>Magnoliopsida</taxon>
        <taxon>eudicotyledons</taxon>
        <taxon>Gunneridae</taxon>
        <taxon>Pentapetalae</taxon>
        <taxon>Caryophyllales</taxon>
        <taxon>Chenopodiaceae</taxon>
        <taxon>Chenopodioideae</taxon>
        <taxon>Atripliceae</taxon>
        <taxon>Chenopodium</taxon>
    </lineage>
</organism>
<dbReference type="Pfam" id="PF23726">
    <property type="entry name" value="Beta-prop_RSE1_2nd"/>
    <property type="match status" value="1"/>
</dbReference>
<dbReference type="InterPro" id="IPR050358">
    <property type="entry name" value="RSE1/DDB1/CFT1"/>
</dbReference>
<name>A0A803KTF8_CHEQI</name>
<reference evidence="3" key="2">
    <citation type="submission" date="2021-03" db="UniProtKB">
        <authorList>
            <consortium name="EnsemblPlants"/>
        </authorList>
    </citation>
    <scope>IDENTIFICATION</scope>
</reference>
<feature type="region of interest" description="Disordered" evidence="1">
    <location>
        <begin position="216"/>
        <end position="237"/>
    </location>
</feature>
<dbReference type="AlphaFoldDB" id="A0A803KTF8"/>
<keyword evidence="4" id="KW-1185">Reference proteome</keyword>
<accession>A0A803KTF8</accession>
<evidence type="ECO:0000259" key="2">
    <source>
        <dbReference type="Pfam" id="PF23726"/>
    </source>
</evidence>
<evidence type="ECO:0000313" key="3">
    <source>
        <dbReference type="EnsemblPlants" id="AUR62002316-RA:cds"/>
    </source>
</evidence>
<feature type="domain" description="RSE1/DDB1/CPSF1 second beta-propeller" evidence="2">
    <location>
        <begin position="3"/>
        <end position="185"/>
    </location>
</feature>
<evidence type="ECO:0000256" key="1">
    <source>
        <dbReference type="SAM" id="MobiDB-lite"/>
    </source>
</evidence>
<evidence type="ECO:0000313" key="4">
    <source>
        <dbReference type="Proteomes" id="UP000596660"/>
    </source>
</evidence>
<dbReference type="PANTHER" id="PTHR10644">
    <property type="entry name" value="DNA REPAIR/RNA PROCESSING CPSF FAMILY"/>
    <property type="match status" value="1"/>
</dbReference>
<sequence>MEVEKCEMQGDVACLDIAPVPAGRERSRFLAVGTCDNLIRIMSLDPNDCMQMLSMQSVFLSLVSLQFLKVQASTRGEDGAGHHANLFLNAGLQNGMLCRTVVDMVTGRLSDISSRFLGLKAPKLFSITIRGQHAVLCLSSRPWLGYIYQGQFLLTPLTSNTLEFAASFSSDQCAEGVIAVAAESLKRKVLVIIESDQRALTAEEREAARKECLRTGKDENGNVEMENAHEDDDSQLSDEQYGYPKLEKAKWVSCIRVLDPRTGHTIGTAKSLQFSSNRSFDAAYIHIYQFVDGEKLELLHKTQVDDGVIDGDLCEQFPTLPIDMQRKIADELDNSPVEILKKLEEIRNIII</sequence>
<protein>
    <recommendedName>
        <fullName evidence="2">RSE1/DDB1/CPSF1 second beta-propeller domain-containing protein</fullName>
    </recommendedName>
</protein>
<reference evidence="3" key="1">
    <citation type="journal article" date="2017" name="Nature">
        <title>The genome of Chenopodium quinoa.</title>
        <authorList>
            <person name="Jarvis D.E."/>
            <person name="Ho Y.S."/>
            <person name="Lightfoot D.J."/>
            <person name="Schmoeckel S.M."/>
            <person name="Li B."/>
            <person name="Borm T.J.A."/>
            <person name="Ohyanagi H."/>
            <person name="Mineta K."/>
            <person name="Michell C.T."/>
            <person name="Saber N."/>
            <person name="Kharbatia N.M."/>
            <person name="Rupper R.R."/>
            <person name="Sharp A.R."/>
            <person name="Dally N."/>
            <person name="Boughton B.A."/>
            <person name="Woo Y.H."/>
            <person name="Gao G."/>
            <person name="Schijlen E.G.W.M."/>
            <person name="Guo X."/>
            <person name="Momin A.A."/>
            <person name="Negrao S."/>
            <person name="Al-Babili S."/>
            <person name="Gehring C."/>
            <person name="Roessner U."/>
            <person name="Jung C."/>
            <person name="Murphy K."/>
            <person name="Arold S.T."/>
            <person name="Gojobori T."/>
            <person name="van der Linden C.G."/>
            <person name="van Loo E.N."/>
            <person name="Jellen E.N."/>
            <person name="Maughan P.J."/>
            <person name="Tester M."/>
        </authorList>
    </citation>
    <scope>NUCLEOTIDE SEQUENCE [LARGE SCALE GENOMIC DNA]</scope>
    <source>
        <strain evidence="3">cv. PI 614886</strain>
    </source>
</reference>
<dbReference type="InterPro" id="IPR015943">
    <property type="entry name" value="WD40/YVTN_repeat-like_dom_sf"/>
</dbReference>
<dbReference type="InterPro" id="IPR058543">
    <property type="entry name" value="Beta-prop_RSE1/DDB1/CPSF1_2nd"/>
</dbReference>
<dbReference type="Gramene" id="AUR62002316-RA">
    <property type="protein sequence ID" value="AUR62002316-RA:cds"/>
    <property type="gene ID" value="AUR62002316"/>
</dbReference>